<sequence length="326" mass="36485">MCPQSLLVALSLGSAAFASIPHQFPVNDTARETSVRPLDVTNLNADNASSYSNLSSDVEQWNFDEGPPENATGNLVFDTARSLLQHWPNTRYRNGHNIVPGMIPIGTLLYHGTRLDKIPTEPEWVATDPEHSIWFCRGVDGDNWHLTLAATRPLKVLYFDGNSAAKVPEGTMDVQDIIAWGEPKPDLFRSERERIKDLCTWGKKFGIDGFARMEMDFEVMLCDFTAGVKVVSFLNIATFGQDKLPRYPGPQFFRPGFDVGLREFEAMHAGSWHNRYPGDSRIVLDLTGLISMYDTTLAPSLVAVRAGLERQSTTPSGQRYRLEDPY</sequence>
<dbReference type="PANTHER" id="PTHR35204:SF1">
    <property type="entry name" value="ENTEROTOXIN"/>
    <property type="match status" value="1"/>
</dbReference>
<proteinExistence type="predicted"/>
<evidence type="ECO:0000313" key="2">
    <source>
        <dbReference type="EMBL" id="OJA20115.1"/>
    </source>
</evidence>
<dbReference type="PANTHER" id="PTHR35204">
    <property type="entry name" value="YALI0A21131P"/>
    <property type="match status" value="1"/>
</dbReference>
<reference evidence="2 3" key="1">
    <citation type="submission" date="2016-03" db="EMBL/GenBank/DDBJ databases">
        <title>Comparative genomics of the ectomycorrhizal sister species Rhizopogon vinicolor and Rhizopogon vesiculosus (Basidiomycota: Boletales) reveals a divergence of the mating type B locus.</title>
        <authorList>
            <person name="Mujic A.B."/>
            <person name="Kuo A."/>
            <person name="Tritt A."/>
            <person name="Lipzen A."/>
            <person name="Chen C."/>
            <person name="Johnson J."/>
            <person name="Sharma A."/>
            <person name="Barry K."/>
            <person name="Grigoriev I.V."/>
            <person name="Spatafora J.W."/>
        </authorList>
    </citation>
    <scope>NUCLEOTIDE SEQUENCE [LARGE SCALE GENOMIC DNA]</scope>
    <source>
        <strain evidence="2 3">AM-OR11-056</strain>
    </source>
</reference>
<dbReference type="OrthoDB" id="10261782at2759"/>
<comment type="caution">
    <text evidence="2">The sequence shown here is derived from an EMBL/GenBank/DDBJ whole genome shotgun (WGS) entry which is preliminary data.</text>
</comment>
<feature type="signal peptide" evidence="1">
    <location>
        <begin position="1"/>
        <end position="18"/>
    </location>
</feature>
<keyword evidence="3" id="KW-1185">Reference proteome</keyword>
<dbReference type="STRING" id="180088.A0A1J8QJM3"/>
<accession>A0A1J8QJM3</accession>
<dbReference type="AlphaFoldDB" id="A0A1J8QJM3"/>
<protein>
    <submittedName>
        <fullName evidence="2">Uncharacterized protein</fullName>
    </submittedName>
</protein>
<name>A0A1J8QJM3_9AGAM</name>
<organism evidence="2 3">
    <name type="scientific">Rhizopogon vesiculosus</name>
    <dbReference type="NCBI Taxonomy" id="180088"/>
    <lineage>
        <taxon>Eukaryota</taxon>
        <taxon>Fungi</taxon>
        <taxon>Dikarya</taxon>
        <taxon>Basidiomycota</taxon>
        <taxon>Agaricomycotina</taxon>
        <taxon>Agaricomycetes</taxon>
        <taxon>Agaricomycetidae</taxon>
        <taxon>Boletales</taxon>
        <taxon>Suillineae</taxon>
        <taxon>Rhizopogonaceae</taxon>
        <taxon>Rhizopogon</taxon>
    </lineage>
</organism>
<evidence type="ECO:0000256" key="1">
    <source>
        <dbReference type="SAM" id="SignalP"/>
    </source>
</evidence>
<evidence type="ECO:0000313" key="3">
    <source>
        <dbReference type="Proteomes" id="UP000183567"/>
    </source>
</evidence>
<gene>
    <name evidence="2" type="ORF">AZE42_04105</name>
</gene>
<dbReference type="Proteomes" id="UP000183567">
    <property type="component" value="Unassembled WGS sequence"/>
</dbReference>
<feature type="chain" id="PRO_5013312499" evidence="1">
    <location>
        <begin position="19"/>
        <end position="326"/>
    </location>
</feature>
<keyword evidence="1" id="KW-0732">Signal</keyword>
<dbReference type="EMBL" id="LVVM01000724">
    <property type="protein sequence ID" value="OJA20115.1"/>
    <property type="molecule type" value="Genomic_DNA"/>
</dbReference>
<dbReference type="InterPro" id="IPR038921">
    <property type="entry name" value="YOR389W-like"/>
</dbReference>